<keyword evidence="2 8" id="KW-0812">Transmembrane</keyword>
<reference evidence="9 10" key="1">
    <citation type="journal article" date="2012" name="PLoS ONE">
        <title>Sequence and analysis of the genome of the pathogenic yeast Candida orthopsilosis.</title>
        <authorList>
            <person name="Riccombeni A."/>
            <person name="Vidanes G."/>
            <person name="Proux-Wera E."/>
            <person name="Wolfe K.H."/>
            <person name="Butler G."/>
        </authorList>
    </citation>
    <scope>NUCLEOTIDE SEQUENCE [LARGE SCALE GENOMIC DNA]</scope>
    <source>
        <strain evidence="9 10">Co 90-125</strain>
    </source>
</reference>
<dbReference type="Gene3D" id="1.20.1280.290">
    <property type="match status" value="2"/>
</dbReference>
<feature type="transmembrane region" description="Helical" evidence="8">
    <location>
        <begin position="184"/>
        <end position="203"/>
    </location>
</feature>
<dbReference type="GeneID" id="14539479"/>
<dbReference type="FunFam" id="1.20.1280.290:FF:000009">
    <property type="entry name" value="PQ loop repeat family protein"/>
    <property type="match status" value="1"/>
</dbReference>
<evidence type="ECO:0000313" key="9">
    <source>
        <dbReference type="EMBL" id="CCG26025.1"/>
    </source>
</evidence>
<evidence type="ECO:0000256" key="6">
    <source>
        <dbReference type="ARBA" id="ARBA00050768"/>
    </source>
</evidence>
<evidence type="ECO:0000256" key="2">
    <source>
        <dbReference type="ARBA" id="ARBA00022692"/>
    </source>
</evidence>
<evidence type="ECO:0000256" key="5">
    <source>
        <dbReference type="ARBA" id="ARBA00038039"/>
    </source>
</evidence>
<dbReference type="FunFam" id="1.20.1280.290:FF:000012">
    <property type="entry name" value="Vacuolar membrane PQ loop repeat protein"/>
    <property type="match status" value="1"/>
</dbReference>
<feature type="transmembrane region" description="Helical" evidence="8">
    <location>
        <begin position="58"/>
        <end position="79"/>
    </location>
</feature>
<proteinExistence type="inferred from homology"/>
<feature type="transmembrane region" description="Helical" evidence="8">
    <location>
        <begin position="292"/>
        <end position="313"/>
    </location>
</feature>
<dbReference type="PANTHER" id="PTHR16201:SF44">
    <property type="entry name" value="SEVEN TRANSMEMBRANE PROTEIN 1"/>
    <property type="match status" value="1"/>
</dbReference>
<feature type="region of interest" description="Disordered" evidence="7">
    <location>
        <begin position="117"/>
        <end position="148"/>
    </location>
</feature>
<evidence type="ECO:0000256" key="3">
    <source>
        <dbReference type="ARBA" id="ARBA00022989"/>
    </source>
</evidence>
<dbReference type="Proteomes" id="UP000005018">
    <property type="component" value="Chromosome 3"/>
</dbReference>
<protein>
    <submittedName>
        <fullName evidence="9">Uncharacterized protein</fullName>
    </submittedName>
</protein>
<dbReference type="AlphaFoldDB" id="H8X473"/>
<dbReference type="EMBL" id="HE681721">
    <property type="protein sequence ID" value="CCG26025.1"/>
    <property type="molecule type" value="Genomic_DNA"/>
</dbReference>
<dbReference type="RefSeq" id="XP_003868929.1">
    <property type="nucleotide sequence ID" value="XM_003868881.1"/>
</dbReference>
<keyword evidence="3 8" id="KW-1133">Transmembrane helix</keyword>
<comment type="similarity">
    <text evidence="5">Belongs to the laat-1 family.</text>
</comment>
<sequence>MLSLIFTNTVLPSTTEAHSQLRAQISGVMGSTSLACWIVLLMPQLIEQWRLKSAEGIAIGFITIWFCGDLFNLVGALWAHLLPEVVFLAVWFCVADALMIWSFVYYTRFYKKKQQHHHHHGQHHHHHQEHLGHEHAVEHSAHSEHGQGEREYLDESAPLLHRRRSSTLTDIALEPQYHSIFVKYILPIIFVVACGIVGFLLSSPQPADPTDPIDPIQPPEDDIIALGPQIMGYCSAFLYLGARIPQIIQNYQRKSVYGLSLLFFLFSTLGNLTYAGQIIFYRSDWNYIVLNMSWLLGSLGTIVEDVIIFGQFYMYKDNDSIEDDEERV</sequence>
<dbReference type="eggNOG" id="KOG2913">
    <property type="taxonomic scope" value="Eukaryota"/>
</dbReference>
<dbReference type="KEGG" id="cot:CORT_0C06520"/>
<evidence type="ECO:0000313" key="10">
    <source>
        <dbReference type="Proteomes" id="UP000005018"/>
    </source>
</evidence>
<evidence type="ECO:0000256" key="1">
    <source>
        <dbReference type="ARBA" id="ARBA00004141"/>
    </source>
</evidence>
<organism evidence="9 10">
    <name type="scientific">Candida orthopsilosis (strain 90-125)</name>
    <name type="common">Yeast</name>
    <dbReference type="NCBI Taxonomy" id="1136231"/>
    <lineage>
        <taxon>Eukaryota</taxon>
        <taxon>Fungi</taxon>
        <taxon>Dikarya</taxon>
        <taxon>Ascomycota</taxon>
        <taxon>Saccharomycotina</taxon>
        <taxon>Pichiomycetes</taxon>
        <taxon>Debaryomycetaceae</taxon>
        <taxon>Candida/Lodderomyces clade</taxon>
        <taxon>Candida</taxon>
    </lineage>
</organism>
<feature type="transmembrane region" description="Helical" evidence="8">
    <location>
        <begin position="256"/>
        <end position="280"/>
    </location>
</feature>
<keyword evidence="4 8" id="KW-0472">Membrane</keyword>
<dbReference type="Pfam" id="PF04193">
    <property type="entry name" value="PQ-loop"/>
    <property type="match status" value="2"/>
</dbReference>
<dbReference type="InterPro" id="IPR051415">
    <property type="entry name" value="LAAT-1"/>
</dbReference>
<feature type="transmembrane region" description="Helical" evidence="8">
    <location>
        <begin position="223"/>
        <end position="244"/>
    </location>
</feature>
<name>H8X473_CANO9</name>
<dbReference type="GO" id="GO:0098852">
    <property type="term" value="C:lytic vacuole membrane"/>
    <property type="evidence" value="ECO:0007669"/>
    <property type="project" value="UniProtKB-ARBA"/>
</dbReference>
<feature type="compositionally biased region" description="Basic residues" evidence="7">
    <location>
        <begin position="117"/>
        <end position="128"/>
    </location>
</feature>
<evidence type="ECO:0000256" key="7">
    <source>
        <dbReference type="SAM" id="MobiDB-lite"/>
    </source>
</evidence>
<comment type="subcellular location">
    <subcellularLocation>
        <location evidence="1">Membrane</location>
        <topology evidence="1">Multi-pass membrane protein</topology>
    </subcellularLocation>
</comment>
<evidence type="ECO:0000256" key="8">
    <source>
        <dbReference type="SAM" id="Phobius"/>
    </source>
</evidence>
<evidence type="ECO:0000256" key="4">
    <source>
        <dbReference type="ARBA" id="ARBA00023136"/>
    </source>
</evidence>
<dbReference type="HOGENOM" id="CLU_019699_1_0_1"/>
<dbReference type="SMART" id="SM00679">
    <property type="entry name" value="CTNS"/>
    <property type="match status" value="2"/>
</dbReference>
<dbReference type="OrthoDB" id="8048523at2759"/>
<keyword evidence="10" id="KW-1185">Reference proteome</keyword>
<dbReference type="GO" id="GO:0015174">
    <property type="term" value="F:basic amino acid transmembrane transporter activity"/>
    <property type="evidence" value="ECO:0007669"/>
    <property type="project" value="UniProtKB-ARBA"/>
</dbReference>
<dbReference type="InterPro" id="IPR006603">
    <property type="entry name" value="PQ-loop_rpt"/>
</dbReference>
<feature type="transmembrane region" description="Helical" evidence="8">
    <location>
        <begin position="27"/>
        <end position="46"/>
    </location>
</feature>
<feature type="compositionally biased region" description="Basic and acidic residues" evidence="7">
    <location>
        <begin position="129"/>
        <end position="148"/>
    </location>
</feature>
<accession>H8X473</accession>
<dbReference type="GO" id="GO:0034486">
    <property type="term" value="P:vacuolar transmembrane transport"/>
    <property type="evidence" value="ECO:0007669"/>
    <property type="project" value="UniProtKB-ARBA"/>
</dbReference>
<feature type="transmembrane region" description="Helical" evidence="8">
    <location>
        <begin position="85"/>
        <end position="106"/>
    </location>
</feature>
<comment type="catalytic activity">
    <reaction evidence="6">
        <text>L-histidine(out) + L-arginine(in) = L-histidine(in) + L-arginine(out)</text>
        <dbReference type="Rhea" id="RHEA:71063"/>
        <dbReference type="ChEBI" id="CHEBI:32682"/>
        <dbReference type="ChEBI" id="CHEBI:57595"/>
    </reaction>
</comment>
<gene>
    <name evidence="9" type="ORF">CORT_0C06520</name>
</gene>
<dbReference type="PANTHER" id="PTHR16201">
    <property type="entry name" value="SEVEN TRANSMEMBRANE PROTEIN 1-RELATED"/>
    <property type="match status" value="1"/>
</dbReference>